<dbReference type="AlphaFoldDB" id="V6S4N6"/>
<evidence type="ECO:0000313" key="2">
    <source>
        <dbReference type="Proteomes" id="UP000319848"/>
    </source>
</evidence>
<evidence type="ECO:0000313" key="1">
    <source>
        <dbReference type="EMBL" id="TWI08046.1"/>
    </source>
</evidence>
<accession>V6S4N6</accession>
<name>V6S4N6_9FLAO</name>
<sequence length="240" mass="28162">MRKTLILIFGIIILTSCKKESKNQIENISKTKSEEFEITGLNNDDFKIDKFNDTTIYFKLAEEGLDGKKIIFDSNRYKNVIAKAKFNLGFLQYTTDDRPASPLDFTKQTEWINLKVHNGIIEIPDFYGNSENIKLYKVLGFKNENELSETIGFENFDSIKKESVGYQNWYYNGILKDKEEYKTCCPEYIKQAENFINTPTNNYKNINDLHLELYYDHVLIEIKAITRNKEIQIHKVLMSK</sequence>
<dbReference type="EMBL" id="VLKQ01000020">
    <property type="protein sequence ID" value="TWI08046.1"/>
    <property type="molecule type" value="Genomic_DNA"/>
</dbReference>
<proteinExistence type="predicted"/>
<dbReference type="OrthoDB" id="1358588at2"/>
<dbReference type="STRING" id="1341154.FCR2A7T_05670"/>
<dbReference type="RefSeq" id="WP_023569741.1">
    <property type="nucleotide sequence ID" value="NZ_AVBI01000002.1"/>
</dbReference>
<keyword evidence="2" id="KW-1185">Reference proteome</keyword>
<organism evidence="1 2">
    <name type="scientific">Flavobacterium cauense R2A-7</name>
    <dbReference type="NCBI Taxonomy" id="1341154"/>
    <lineage>
        <taxon>Bacteria</taxon>
        <taxon>Pseudomonadati</taxon>
        <taxon>Bacteroidota</taxon>
        <taxon>Flavobacteriia</taxon>
        <taxon>Flavobacteriales</taxon>
        <taxon>Flavobacteriaceae</taxon>
        <taxon>Flavobacterium</taxon>
    </lineage>
</organism>
<reference evidence="1 2" key="1">
    <citation type="journal article" date="2015" name="Stand. Genomic Sci.">
        <title>Genomic Encyclopedia of Bacterial and Archaeal Type Strains, Phase III: the genomes of soil and plant-associated and newly described type strains.</title>
        <authorList>
            <person name="Whitman W.B."/>
            <person name="Woyke T."/>
            <person name="Klenk H.P."/>
            <person name="Zhou Y."/>
            <person name="Lilburn T.G."/>
            <person name="Beck B.J."/>
            <person name="De Vos P."/>
            <person name="Vandamme P."/>
            <person name="Eisen J.A."/>
            <person name="Garrity G."/>
            <person name="Hugenholtz P."/>
            <person name="Kyrpides N.C."/>
        </authorList>
    </citation>
    <scope>NUCLEOTIDE SEQUENCE [LARGE SCALE GENOMIC DNA]</scope>
    <source>
        <strain evidence="1 2">CGMCC 1.7270</strain>
    </source>
</reference>
<protein>
    <recommendedName>
        <fullName evidence="3">Lipoprotein</fullName>
    </recommendedName>
</protein>
<comment type="caution">
    <text evidence="1">The sequence shown here is derived from an EMBL/GenBank/DDBJ whole genome shotgun (WGS) entry which is preliminary data.</text>
</comment>
<dbReference type="PROSITE" id="PS51257">
    <property type="entry name" value="PROKAR_LIPOPROTEIN"/>
    <property type="match status" value="1"/>
</dbReference>
<evidence type="ECO:0008006" key="3">
    <source>
        <dbReference type="Google" id="ProtNLM"/>
    </source>
</evidence>
<dbReference type="Proteomes" id="UP000319848">
    <property type="component" value="Unassembled WGS sequence"/>
</dbReference>
<gene>
    <name evidence="1" type="ORF">IP98_02911</name>
</gene>